<evidence type="ECO:0000313" key="1">
    <source>
        <dbReference type="EMBL" id="RZC28646.1"/>
    </source>
</evidence>
<evidence type="ECO:0008006" key="3">
    <source>
        <dbReference type="Google" id="ProtNLM"/>
    </source>
</evidence>
<protein>
    <recommendedName>
        <fullName evidence="3">Retrovirus-related Pol polyprotein from transposon TNT 1-94</fullName>
    </recommendedName>
</protein>
<keyword evidence="2" id="KW-1185">Reference proteome</keyword>
<dbReference type="CDD" id="cd09272">
    <property type="entry name" value="RNase_HI_RT_Ty1"/>
    <property type="match status" value="1"/>
</dbReference>
<comment type="caution">
    <text evidence="1">The sequence shown here is derived from an EMBL/GenBank/DDBJ whole genome shotgun (WGS) entry which is preliminary data.</text>
</comment>
<gene>
    <name evidence="1" type="ORF">D0Y65_000565</name>
</gene>
<evidence type="ECO:0000313" key="2">
    <source>
        <dbReference type="Proteomes" id="UP000289340"/>
    </source>
</evidence>
<proteinExistence type="predicted"/>
<dbReference type="Proteomes" id="UP000289340">
    <property type="component" value="Chromosome 1"/>
</dbReference>
<organism evidence="1 2">
    <name type="scientific">Glycine soja</name>
    <name type="common">Wild soybean</name>
    <dbReference type="NCBI Taxonomy" id="3848"/>
    <lineage>
        <taxon>Eukaryota</taxon>
        <taxon>Viridiplantae</taxon>
        <taxon>Streptophyta</taxon>
        <taxon>Embryophyta</taxon>
        <taxon>Tracheophyta</taxon>
        <taxon>Spermatophyta</taxon>
        <taxon>Magnoliopsida</taxon>
        <taxon>eudicotyledons</taxon>
        <taxon>Gunneridae</taxon>
        <taxon>Pentapetalae</taxon>
        <taxon>rosids</taxon>
        <taxon>fabids</taxon>
        <taxon>Fabales</taxon>
        <taxon>Fabaceae</taxon>
        <taxon>Papilionoideae</taxon>
        <taxon>50 kb inversion clade</taxon>
        <taxon>NPAAA clade</taxon>
        <taxon>indigoferoid/millettioid clade</taxon>
        <taxon>Phaseoleae</taxon>
        <taxon>Glycine</taxon>
        <taxon>Glycine subgen. Soja</taxon>
    </lineage>
</organism>
<sequence length="349" mass="39441">MLGPLMQLDCPQINSMLQSLLGLFSSCFSHGPFDALYWVLGAWVYSLMSSSTIATLYTASSTPPQCWNCDTDVNLEKSSRGLPMNEELLWDNDIAFLEPCIDHIADTVGKVKDFMKVIDEQFQSSEKALARTLMSKLSSMRLIGVTVRHQVDPILEDPVEQHQTQNVQLPIEQHQTQDVEQPVEQQPEGVNVTLRRSTRIKKPAIPSDYQLYLKESQFDFGVENDPESFSQVINSGNSKLWSTSGYIFMMANGAISWRSAKQSLVATSTMEAEFISLFEATSQAKNNKSESRSKHIDIKYLVMRERVKANEMIIENISIELMIANPWTKGMQTKSVRDHVKSMELDSVI</sequence>
<dbReference type="AlphaFoldDB" id="A0A445LZD5"/>
<accession>A0A445LZD5</accession>
<reference evidence="1 2" key="1">
    <citation type="submission" date="2018-09" db="EMBL/GenBank/DDBJ databases">
        <title>A high-quality reference genome of wild soybean provides a powerful tool to mine soybean genomes.</title>
        <authorList>
            <person name="Xie M."/>
            <person name="Chung C.Y.L."/>
            <person name="Li M.-W."/>
            <person name="Wong F.-L."/>
            <person name="Chan T.-F."/>
            <person name="Lam H.-M."/>
        </authorList>
    </citation>
    <scope>NUCLEOTIDE SEQUENCE [LARGE SCALE GENOMIC DNA]</scope>
    <source>
        <strain evidence="2">cv. W05</strain>
        <tissue evidence="1">Hypocotyl of etiolated seedlings</tissue>
    </source>
</reference>
<name>A0A445LZD5_GLYSO</name>
<dbReference type="EMBL" id="QZWG01000001">
    <property type="protein sequence ID" value="RZC28646.1"/>
    <property type="molecule type" value="Genomic_DNA"/>
</dbReference>